<sequence>MVARMSDDQVRNLLLDRLDAVATTQTAQQSGKSLITIAQETWVAFYTPTLDAVSKLPVLFSKQGEALSNFQASFGNAGLLKLFAFMAIAIGAGLAAEFVTNLLSRRWQGDETPSEDATLWSALSFLARRFGRDILGLVAFYFALRFVGLTLLTPAQLSFAGPFVTYLIWFPRLGAAISRFILAPHRADLRLVNINNRWAGFLHRNIIGLVLLGGFTLFIVGFDTANGVAINETRIAFWLNTAVHIYVALIFWTAREGLSEMMRGTDPDRSRFDEWVAKAYPYFAVAVALVTWIVVQVLSGSGHIKLLLTAPHYTTMFWLLLAPAIDTAIRGLVRHLQPPMIGEGAVAEAAYKATKRSYIKIGRVIAGLFVVLRVAAAWNLDLRNLAAAGVGERFAANFVEFTMTVATGYVIYELVSLYVNRQLAKEQTSLGVVEEDAAGGEGGGAGGSRLTTVLPLALVSAQTGIIVIFGLLAVGSLGIDITPLLAGAGILGLAIGFGAQKLVADVVSGVFFLIDDAFRVGEYVEVGGTMGTVEKISIRSMQLRHHRGLVHTIPYGEIPKLTNFSRDWVIMKLMFTVPFDTDPNKVKKIFKKIGAEMLQEPLFKDDFLEPFKSQGVFQFDDVGIVMRGKFMAKPGTQFTIRKEIYNRVRKEFDAAGIEFARREVRVALPGGDETKELTEADKTAISAAAGAAVQQQVQQKAEEELAAKAKT</sequence>
<comment type="similarity">
    <text evidence="2">Belongs to the MscS (TC 1.A.23) family.</text>
</comment>
<dbReference type="Gene3D" id="3.30.70.100">
    <property type="match status" value="1"/>
</dbReference>
<evidence type="ECO:0000256" key="4">
    <source>
        <dbReference type="ARBA" id="ARBA00022692"/>
    </source>
</evidence>
<protein>
    <submittedName>
        <fullName evidence="11">Mechanosensitive ion channel family protein</fullName>
    </submittedName>
</protein>
<dbReference type="InterPro" id="IPR045276">
    <property type="entry name" value="YbiO_bact"/>
</dbReference>
<dbReference type="SUPFAM" id="SSF82861">
    <property type="entry name" value="Mechanosensitive channel protein MscS (YggB), transmembrane region"/>
    <property type="match status" value="1"/>
</dbReference>
<gene>
    <name evidence="11" type="ORF">FEE96_20945</name>
</gene>
<dbReference type="InterPro" id="IPR010920">
    <property type="entry name" value="LSM_dom_sf"/>
</dbReference>
<feature type="domain" description="Mechanosensitive ion channel transmembrane helices 2/3" evidence="10">
    <location>
        <begin position="464"/>
        <end position="500"/>
    </location>
</feature>
<reference evidence="11 12" key="1">
    <citation type="submission" date="2019-05" db="EMBL/GenBank/DDBJ databases">
        <title>Draft genome sequence of Pelagicola sp. DSW4-44.</title>
        <authorList>
            <person name="Oh J."/>
        </authorList>
    </citation>
    <scope>NUCLEOTIDE SEQUENCE [LARGE SCALE GENOMIC DNA]</scope>
    <source>
        <strain evidence="11 12">DSW4-44</strain>
    </source>
</reference>
<comment type="subcellular location">
    <subcellularLocation>
        <location evidence="1">Cell membrane</location>
        <topology evidence="1">Multi-pass membrane protein</topology>
    </subcellularLocation>
</comment>
<keyword evidence="4 7" id="KW-0812">Transmembrane</keyword>
<dbReference type="InterPro" id="IPR006685">
    <property type="entry name" value="MscS_channel_2nd"/>
</dbReference>
<feature type="transmembrane region" description="Helical" evidence="7">
    <location>
        <begin position="235"/>
        <end position="254"/>
    </location>
</feature>
<feature type="transmembrane region" description="Helical" evidence="7">
    <location>
        <begin position="315"/>
        <end position="333"/>
    </location>
</feature>
<feature type="transmembrane region" description="Helical" evidence="7">
    <location>
        <begin position="361"/>
        <end position="378"/>
    </location>
</feature>
<accession>A0ABY2URY5</accession>
<dbReference type="SUPFAM" id="SSF82689">
    <property type="entry name" value="Mechanosensitive channel protein MscS (YggB), C-terminal domain"/>
    <property type="match status" value="1"/>
</dbReference>
<evidence type="ECO:0000256" key="7">
    <source>
        <dbReference type="SAM" id="Phobius"/>
    </source>
</evidence>
<feature type="transmembrane region" description="Helical" evidence="7">
    <location>
        <begin position="275"/>
        <end position="295"/>
    </location>
</feature>
<feature type="domain" description="Mechanosensitive ion channel MscS C-terminal" evidence="9">
    <location>
        <begin position="573"/>
        <end position="659"/>
    </location>
</feature>
<evidence type="ECO:0000256" key="5">
    <source>
        <dbReference type="ARBA" id="ARBA00022989"/>
    </source>
</evidence>
<feature type="transmembrane region" description="Helical" evidence="7">
    <location>
        <begin position="82"/>
        <end position="103"/>
    </location>
</feature>
<feature type="domain" description="Mechanosensitive ion channel MscS" evidence="8">
    <location>
        <begin position="502"/>
        <end position="566"/>
    </location>
</feature>
<dbReference type="InterPro" id="IPR049278">
    <property type="entry name" value="MS_channel_C"/>
</dbReference>
<dbReference type="Pfam" id="PF21082">
    <property type="entry name" value="MS_channel_3rd"/>
    <property type="match status" value="1"/>
</dbReference>
<evidence type="ECO:0000256" key="1">
    <source>
        <dbReference type="ARBA" id="ARBA00004651"/>
    </source>
</evidence>
<evidence type="ECO:0000256" key="3">
    <source>
        <dbReference type="ARBA" id="ARBA00022475"/>
    </source>
</evidence>
<dbReference type="InterPro" id="IPR049142">
    <property type="entry name" value="MS_channel_1st"/>
</dbReference>
<keyword evidence="6 7" id="KW-0472">Membrane</keyword>
<name>A0ABY2URY5_9RHOB</name>
<dbReference type="EMBL" id="VAUA01000013">
    <property type="protein sequence ID" value="TLP56568.1"/>
    <property type="molecule type" value="Genomic_DNA"/>
</dbReference>
<keyword evidence="5 7" id="KW-1133">Transmembrane helix</keyword>
<evidence type="ECO:0000259" key="9">
    <source>
        <dbReference type="Pfam" id="PF21082"/>
    </source>
</evidence>
<dbReference type="PANTHER" id="PTHR30460">
    <property type="entry name" value="MODERATE CONDUCTANCE MECHANOSENSITIVE CHANNEL YBIO"/>
    <property type="match status" value="1"/>
</dbReference>
<feature type="transmembrane region" description="Helical" evidence="7">
    <location>
        <begin position="134"/>
        <end position="157"/>
    </location>
</feature>
<evidence type="ECO:0000313" key="12">
    <source>
        <dbReference type="Proteomes" id="UP000305041"/>
    </source>
</evidence>
<dbReference type="InterPro" id="IPR011066">
    <property type="entry name" value="MscS_channel_C_sf"/>
</dbReference>
<dbReference type="Gene3D" id="1.10.287.1260">
    <property type="match status" value="1"/>
</dbReference>
<evidence type="ECO:0000313" key="11">
    <source>
        <dbReference type="EMBL" id="TLP56568.1"/>
    </source>
</evidence>
<dbReference type="PANTHER" id="PTHR30460:SF0">
    <property type="entry name" value="MODERATE CONDUCTANCE MECHANOSENSITIVE CHANNEL YBIO"/>
    <property type="match status" value="1"/>
</dbReference>
<dbReference type="Gene3D" id="2.30.30.60">
    <property type="match status" value="1"/>
</dbReference>
<dbReference type="SUPFAM" id="SSF50182">
    <property type="entry name" value="Sm-like ribonucleoproteins"/>
    <property type="match status" value="1"/>
</dbReference>
<feature type="transmembrane region" description="Helical" evidence="7">
    <location>
        <begin position="398"/>
        <end position="419"/>
    </location>
</feature>
<organism evidence="11 12">
    <name type="scientific">Parasedimentitalea maritima</name>
    <dbReference type="NCBI Taxonomy" id="2578117"/>
    <lineage>
        <taxon>Bacteria</taxon>
        <taxon>Pseudomonadati</taxon>
        <taxon>Pseudomonadota</taxon>
        <taxon>Alphaproteobacteria</taxon>
        <taxon>Rhodobacterales</taxon>
        <taxon>Paracoccaceae</taxon>
        <taxon>Parasedimentitalea</taxon>
    </lineage>
</organism>
<proteinExistence type="inferred from homology"/>
<evidence type="ECO:0000256" key="2">
    <source>
        <dbReference type="ARBA" id="ARBA00008017"/>
    </source>
</evidence>
<dbReference type="Pfam" id="PF21088">
    <property type="entry name" value="MS_channel_1st"/>
    <property type="match status" value="1"/>
</dbReference>
<keyword evidence="12" id="KW-1185">Reference proteome</keyword>
<dbReference type="InterPro" id="IPR023408">
    <property type="entry name" value="MscS_beta-dom_sf"/>
</dbReference>
<keyword evidence="3" id="KW-1003">Cell membrane</keyword>
<feature type="transmembrane region" description="Helical" evidence="7">
    <location>
        <begin position="453"/>
        <end position="475"/>
    </location>
</feature>
<dbReference type="InterPro" id="IPR011014">
    <property type="entry name" value="MscS_channel_TM-2"/>
</dbReference>
<evidence type="ECO:0000259" key="10">
    <source>
        <dbReference type="Pfam" id="PF21088"/>
    </source>
</evidence>
<evidence type="ECO:0000259" key="8">
    <source>
        <dbReference type="Pfam" id="PF00924"/>
    </source>
</evidence>
<feature type="transmembrane region" description="Helical" evidence="7">
    <location>
        <begin position="202"/>
        <end position="223"/>
    </location>
</feature>
<comment type="caution">
    <text evidence="11">The sequence shown here is derived from an EMBL/GenBank/DDBJ whole genome shotgun (WGS) entry which is preliminary data.</text>
</comment>
<dbReference type="Pfam" id="PF00924">
    <property type="entry name" value="MS_channel_2nd"/>
    <property type="match status" value="1"/>
</dbReference>
<feature type="transmembrane region" description="Helical" evidence="7">
    <location>
        <begin position="163"/>
        <end position="182"/>
    </location>
</feature>
<evidence type="ECO:0000256" key="6">
    <source>
        <dbReference type="ARBA" id="ARBA00023136"/>
    </source>
</evidence>
<dbReference type="Proteomes" id="UP000305041">
    <property type="component" value="Unassembled WGS sequence"/>
</dbReference>